<comment type="caution">
    <text evidence="4">The sequence shown here is derived from an EMBL/GenBank/DDBJ whole genome shotgun (WGS) entry which is preliminary data.</text>
</comment>
<dbReference type="PANTHER" id="PTHR40547:SF1">
    <property type="entry name" value="SLL0298 PROTEIN"/>
    <property type="match status" value="1"/>
</dbReference>
<dbReference type="RefSeq" id="WP_093987230.1">
    <property type="nucleotide sequence ID" value="NZ_BMDE01000004.1"/>
</dbReference>
<sequence>MPRRFIKRYMPHPDRIKGNKSLRFLGALIHDPNLWHLNRHSVARAMAIGLFWAMIPMPMQMLAAAALAIPLRANLPISVGLVWLTNPVTMPPVFYCSYKVGAGLLGIPSLAMPEEITLGWLTDVLLTHWQPLYLGSLVLGIVLAGTAYLATHYYWRRWVRRNWRKRQERRRQRNPHS</sequence>
<reference evidence="5" key="2">
    <citation type="submission" date="2017-12" db="EMBL/GenBank/DDBJ databases">
        <authorList>
            <person name="Yu X.-Y."/>
        </authorList>
    </citation>
    <scope>NUCLEOTIDE SEQUENCE [LARGE SCALE GENOMIC DNA]</scope>
    <source>
        <strain evidence="5">ZYSR67-Z</strain>
    </source>
</reference>
<feature type="transmembrane region" description="Helical" evidence="1">
    <location>
        <begin position="45"/>
        <end position="69"/>
    </location>
</feature>
<name>A0A2I0CS70_9PSED</name>
<gene>
    <name evidence="4" type="ORF">CW360_04010</name>
    <name evidence="3" type="ORF">GCM10007363_14480</name>
</gene>
<accession>A0A2I0CS70</accession>
<dbReference type="Pfam" id="PF09835">
    <property type="entry name" value="DUF2062"/>
    <property type="match status" value="1"/>
</dbReference>
<keyword evidence="1" id="KW-0472">Membrane</keyword>
<organism evidence="4 5">
    <name type="scientific">Pseudomonas fluvialis</name>
    <dbReference type="NCBI Taxonomy" id="1793966"/>
    <lineage>
        <taxon>Bacteria</taxon>
        <taxon>Pseudomonadati</taxon>
        <taxon>Pseudomonadota</taxon>
        <taxon>Gammaproteobacteria</taxon>
        <taxon>Pseudomonadales</taxon>
        <taxon>Pseudomonadaceae</taxon>
        <taxon>Pseudomonas</taxon>
    </lineage>
</organism>
<keyword evidence="6" id="KW-1185">Reference proteome</keyword>
<evidence type="ECO:0000313" key="3">
    <source>
        <dbReference type="EMBL" id="GGH92369.1"/>
    </source>
</evidence>
<keyword evidence="1" id="KW-0812">Transmembrane</keyword>
<dbReference type="Proteomes" id="UP000242861">
    <property type="component" value="Unassembled WGS sequence"/>
</dbReference>
<dbReference type="Proteomes" id="UP000655550">
    <property type="component" value="Unassembled WGS sequence"/>
</dbReference>
<evidence type="ECO:0000259" key="2">
    <source>
        <dbReference type="Pfam" id="PF09835"/>
    </source>
</evidence>
<proteinExistence type="predicted"/>
<dbReference type="InterPro" id="IPR018639">
    <property type="entry name" value="DUF2062"/>
</dbReference>
<dbReference type="PANTHER" id="PTHR40547">
    <property type="entry name" value="SLL0298 PROTEIN"/>
    <property type="match status" value="1"/>
</dbReference>
<reference evidence="4" key="3">
    <citation type="submission" date="2017-12" db="EMBL/GenBank/DDBJ databases">
        <authorList>
            <person name="Hurst M.R.H."/>
        </authorList>
    </citation>
    <scope>NUCLEOTIDE SEQUENCE [LARGE SCALE GENOMIC DNA]</scope>
    <source>
        <strain evidence="4">ZYSR67-Z</strain>
    </source>
</reference>
<feature type="domain" description="DUF2062" evidence="2">
    <location>
        <begin position="22"/>
        <end position="164"/>
    </location>
</feature>
<evidence type="ECO:0000313" key="6">
    <source>
        <dbReference type="Proteomes" id="UP000655550"/>
    </source>
</evidence>
<dbReference type="EMBL" id="PIYS01000005">
    <property type="protein sequence ID" value="PKF71978.1"/>
    <property type="molecule type" value="Genomic_DNA"/>
</dbReference>
<reference evidence="6" key="4">
    <citation type="journal article" date="2019" name="Int. J. Syst. Evol. Microbiol.">
        <title>The Global Catalogue of Microorganisms (GCM) 10K type strain sequencing project: providing services to taxonomists for standard genome sequencing and annotation.</title>
        <authorList>
            <consortium name="The Broad Institute Genomics Platform"/>
            <consortium name="The Broad Institute Genome Sequencing Center for Infectious Disease"/>
            <person name="Wu L."/>
            <person name="Ma J."/>
        </authorList>
    </citation>
    <scope>NUCLEOTIDE SEQUENCE [LARGE SCALE GENOMIC DNA]</scope>
    <source>
        <strain evidence="6">CCM 8778</strain>
    </source>
</reference>
<reference evidence="3" key="1">
    <citation type="journal article" date="2014" name="Int. J. Syst. Evol. Microbiol.">
        <title>Complete genome of a new Firmicutes species belonging to the dominant human colonic microbiota ('Ruminococcus bicirculans') reveals two chromosomes and a selective capacity to utilize plant glucans.</title>
        <authorList>
            <consortium name="NISC Comparative Sequencing Program"/>
            <person name="Wegmann U."/>
            <person name="Louis P."/>
            <person name="Goesmann A."/>
            <person name="Henrissat B."/>
            <person name="Duncan S.H."/>
            <person name="Flint H.J."/>
        </authorList>
    </citation>
    <scope>NUCLEOTIDE SEQUENCE</scope>
    <source>
        <strain evidence="3">CCM 8778</strain>
    </source>
</reference>
<evidence type="ECO:0000256" key="1">
    <source>
        <dbReference type="SAM" id="Phobius"/>
    </source>
</evidence>
<feature type="transmembrane region" description="Helical" evidence="1">
    <location>
        <begin position="132"/>
        <end position="155"/>
    </location>
</feature>
<evidence type="ECO:0000313" key="5">
    <source>
        <dbReference type="Proteomes" id="UP000242861"/>
    </source>
</evidence>
<keyword evidence="1" id="KW-1133">Transmembrane helix</keyword>
<evidence type="ECO:0000313" key="4">
    <source>
        <dbReference type="EMBL" id="PKF71978.1"/>
    </source>
</evidence>
<dbReference type="EMBL" id="BMDE01000004">
    <property type="protein sequence ID" value="GGH92369.1"/>
    <property type="molecule type" value="Genomic_DNA"/>
</dbReference>
<dbReference type="AlphaFoldDB" id="A0A2I0CS70"/>
<reference evidence="3" key="5">
    <citation type="submission" date="2024-05" db="EMBL/GenBank/DDBJ databases">
        <authorList>
            <person name="Sun Q."/>
            <person name="Sedlacek I."/>
        </authorList>
    </citation>
    <scope>NUCLEOTIDE SEQUENCE</scope>
    <source>
        <strain evidence="3">CCM 8778</strain>
    </source>
</reference>
<protein>
    <submittedName>
        <fullName evidence="4">DUF2062 domain-containing protein</fullName>
    </submittedName>
</protein>